<dbReference type="InterPro" id="IPR012337">
    <property type="entry name" value="RNaseH-like_sf"/>
</dbReference>
<protein>
    <recommendedName>
        <fullName evidence="1">Integrase catalytic domain-containing protein</fullName>
    </recommendedName>
</protein>
<gene>
    <name evidence="2" type="ORF">BECKTC1821F_GA0114240_11075</name>
</gene>
<dbReference type="InterPro" id="IPR036397">
    <property type="entry name" value="RNaseH_sf"/>
</dbReference>
<dbReference type="PROSITE" id="PS50994">
    <property type="entry name" value="INTEGRASE"/>
    <property type="match status" value="1"/>
</dbReference>
<dbReference type="EMBL" id="CAADFW010000107">
    <property type="protein sequence ID" value="VFK63825.1"/>
    <property type="molecule type" value="Genomic_DNA"/>
</dbReference>
<organism evidence="2">
    <name type="scientific">Candidatus Kentrum sp. TC</name>
    <dbReference type="NCBI Taxonomy" id="2126339"/>
    <lineage>
        <taxon>Bacteria</taxon>
        <taxon>Pseudomonadati</taxon>
        <taxon>Pseudomonadota</taxon>
        <taxon>Gammaproteobacteria</taxon>
        <taxon>Candidatus Kentrum</taxon>
    </lineage>
</organism>
<evidence type="ECO:0000313" key="2">
    <source>
        <dbReference type="EMBL" id="VFK63825.1"/>
    </source>
</evidence>
<proteinExistence type="predicted"/>
<dbReference type="AlphaFoldDB" id="A0A451ACR7"/>
<feature type="domain" description="Integrase catalytic" evidence="1">
    <location>
        <begin position="139"/>
        <end position="242"/>
    </location>
</feature>
<dbReference type="InterPro" id="IPR001584">
    <property type="entry name" value="Integrase_cat-core"/>
</dbReference>
<sequence length="242" mass="27969">MIRFGYRSRSKTEKGLLLDLIEKVSGYSRIQTKRLVKKCLGTGRIKRRRRVWKGFERKYTDEDIRLLASTDETHGNLSGPGIKKICERAWKIFEDTKYERLAGISVSHLYNPRRSATYRNARSYFDETCPKVSSIGERRKPQPQGKPGYLHVDTVHQGDLDGIKSVYHINAVDEVTQFQIACSVEKISERYLIPVLEMQLRDFPFVVFGFHSDNGPEYIDKRVAALLDKPLIELTKSRTAQQ</sequence>
<dbReference type="GO" id="GO:0003676">
    <property type="term" value="F:nucleic acid binding"/>
    <property type="evidence" value="ECO:0007669"/>
    <property type="project" value="InterPro"/>
</dbReference>
<dbReference type="Gene3D" id="3.30.420.10">
    <property type="entry name" value="Ribonuclease H-like superfamily/Ribonuclease H"/>
    <property type="match status" value="1"/>
</dbReference>
<dbReference type="GO" id="GO:0015074">
    <property type="term" value="P:DNA integration"/>
    <property type="evidence" value="ECO:0007669"/>
    <property type="project" value="InterPro"/>
</dbReference>
<accession>A0A451ACR7</accession>
<evidence type="ECO:0000259" key="1">
    <source>
        <dbReference type="PROSITE" id="PS50994"/>
    </source>
</evidence>
<reference evidence="2" key="1">
    <citation type="submission" date="2019-02" db="EMBL/GenBank/DDBJ databases">
        <authorList>
            <person name="Gruber-Vodicka R. H."/>
            <person name="Seah K. B. B."/>
        </authorList>
    </citation>
    <scope>NUCLEOTIDE SEQUENCE</scope>
    <source>
        <strain evidence="2">BECK_BZ126</strain>
    </source>
</reference>
<dbReference type="SUPFAM" id="SSF53098">
    <property type="entry name" value="Ribonuclease H-like"/>
    <property type="match status" value="1"/>
</dbReference>
<name>A0A451ACR7_9GAMM</name>